<dbReference type="CDD" id="cd24049">
    <property type="entry name" value="ASKHA_NBD_PilM"/>
    <property type="match status" value="1"/>
</dbReference>
<dbReference type="NCBIfam" id="TIGR01175">
    <property type="entry name" value="pilM"/>
    <property type="match status" value="1"/>
</dbReference>
<dbReference type="PANTHER" id="PTHR32432">
    <property type="entry name" value="CELL DIVISION PROTEIN FTSA-RELATED"/>
    <property type="match status" value="1"/>
</dbReference>
<dbReference type="InterPro" id="IPR050696">
    <property type="entry name" value="FtsA/MreB"/>
</dbReference>
<sequence length="713" mass="80454">MAGSAGVWGIEIGQSALKALHCVKNGAEVVVDQFDFIEYPKILSQPDAQPDELIAEAIQQLLDRNESIRDKVCISVPGQSGLAKFFKPPPVDLKKIADIVRYEAKQQIPFELSDVIWDYQMMPGAQVQEGYALESEVGLFAMKREQAYRQLAPFDEADIQVDLVQLAPIALYNAVAYDRMHERLDNEEFDADNPPSSTVILSIGTDSSDLIITNGFRIWQRSMPIGGNHFTRQLTKDLKLTFAKAEHLKRNAREAVDPKLVFQTMRPVFNDLVTEVQRSIGFFRSIDKKANITELLVTGNTVKMPGLAAYLGKNLGYEVQMLDRYNRLGGDDVLSIPTFRDNAPTFAVCYGLCLQGLNMSQVHTTLVPREILTQRMIRAKKPWALLGLAAMLVGTTIQYGLTQRSWATTHDNVWKTAKTAVTEMSNHSAEEKTKDADLESRLLFLNRLGEEIAGNNDDRLLWLELFKTINEMIPREDYPDGKLPSPREMPYQDRIDIHITDIETKQFEDLSLWYSPIIDKRYKEEMINWAAQMNRTLPEDFAADTGPTEEGWVIQLRGYHYYNSAERMGFEGSNHVRRHLTTNFLEKPITLIGENGEKETFTPQEMGISYPLQLDEKQAVLVQVPNPDYDPNSLAARMVPASGLLPGQELIGPDGEKLVYDPPTLEVLRLDFVFQFVWKPVPLDQRIKAKREAAEAAAAEAANESFDETGFAG</sequence>
<dbReference type="InterPro" id="IPR005883">
    <property type="entry name" value="PilM"/>
</dbReference>
<dbReference type="InterPro" id="IPR043129">
    <property type="entry name" value="ATPase_NBD"/>
</dbReference>
<keyword evidence="2" id="KW-1185">Reference proteome</keyword>
<dbReference type="Gene3D" id="3.30.1490.300">
    <property type="match status" value="1"/>
</dbReference>
<reference evidence="1 2" key="1">
    <citation type="journal article" date="2022" name="Syst. Appl. Microbiol.">
        <title>Rhodopirellula aestuarii sp. nov., a novel member of the genus Rhodopirellula isolated from brackish sediments collected in the Tagus River estuary, Portugal.</title>
        <authorList>
            <person name="Vitorino I.R."/>
            <person name="Klimek D."/>
            <person name="Calusinska M."/>
            <person name="Lobo-da-Cunha A."/>
            <person name="Vasconcelos V."/>
            <person name="Lage O.M."/>
        </authorList>
    </citation>
    <scope>NUCLEOTIDE SEQUENCE [LARGE SCALE GENOMIC DNA]</scope>
    <source>
        <strain evidence="1 2">ICT_H3.1</strain>
    </source>
</reference>
<dbReference type="SUPFAM" id="SSF53067">
    <property type="entry name" value="Actin-like ATPase domain"/>
    <property type="match status" value="1"/>
</dbReference>
<dbReference type="PANTHER" id="PTHR32432:SF3">
    <property type="entry name" value="ETHANOLAMINE UTILIZATION PROTEIN EUTJ"/>
    <property type="match status" value="1"/>
</dbReference>
<dbReference type="RefSeq" id="WP_250927753.1">
    <property type="nucleotide sequence ID" value="NZ_JAMQBK010000016.1"/>
</dbReference>
<accession>A0ABT0TZP7</accession>
<protein>
    <submittedName>
        <fullName evidence="1">Type IV pilus assembly protein PilM</fullName>
    </submittedName>
</protein>
<gene>
    <name evidence="1" type="primary">pilM</name>
    <name evidence="1" type="ORF">NB063_05520</name>
</gene>
<evidence type="ECO:0000313" key="1">
    <source>
        <dbReference type="EMBL" id="MCM2370081.1"/>
    </source>
</evidence>
<proteinExistence type="predicted"/>
<dbReference type="Pfam" id="PF11104">
    <property type="entry name" value="PilM_2"/>
    <property type="match status" value="1"/>
</dbReference>
<dbReference type="Proteomes" id="UP001202961">
    <property type="component" value="Unassembled WGS sequence"/>
</dbReference>
<comment type="caution">
    <text evidence="1">The sequence shown here is derived from an EMBL/GenBank/DDBJ whole genome shotgun (WGS) entry which is preliminary data.</text>
</comment>
<dbReference type="EMBL" id="JAMQBK010000016">
    <property type="protein sequence ID" value="MCM2370081.1"/>
    <property type="molecule type" value="Genomic_DNA"/>
</dbReference>
<dbReference type="Gene3D" id="3.30.420.40">
    <property type="match status" value="2"/>
</dbReference>
<organism evidence="1 2">
    <name type="scientific">Aporhodopirellula aestuarii</name>
    <dbReference type="NCBI Taxonomy" id="2950107"/>
    <lineage>
        <taxon>Bacteria</taxon>
        <taxon>Pseudomonadati</taxon>
        <taxon>Planctomycetota</taxon>
        <taxon>Planctomycetia</taxon>
        <taxon>Pirellulales</taxon>
        <taxon>Pirellulaceae</taxon>
        <taxon>Aporhodopirellula</taxon>
    </lineage>
</organism>
<name>A0ABT0TZP7_9BACT</name>
<evidence type="ECO:0000313" key="2">
    <source>
        <dbReference type="Proteomes" id="UP001202961"/>
    </source>
</evidence>